<reference evidence="16 17" key="1">
    <citation type="journal article" date="2016" name="Nat. Commun.">
        <title>Thousands of microbial genomes shed light on interconnected biogeochemical processes in an aquifer system.</title>
        <authorList>
            <person name="Anantharaman K."/>
            <person name="Brown C.T."/>
            <person name="Hug L.A."/>
            <person name="Sharon I."/>
            <person name="Castelle C.J."/>
            <person name="Probst A.J."/>
            <person name="Thomas B.C."/>
            <person name="Singh A."/>
            <person name="Wilkins M.J."/>
            <person name="Karaoz U."/>
            <person name="Brodie E.L."/>
            <person name="Williams K.H."/>
            <person name="Hubbard S.S."/>
            <person name="Banfield J.F."/>
        </authorList>
    </citation>
    <scope>NUCLEOTIDE SEQUENCE [LARGE SCALE GENOMIC DNA]</scope>
</reference>
<name>A0A1G1WPK4_9BACT</name>
<dbReference type="HAMAP" id="MF_00015">
    <property type="entry name" value="LexA"/>
    <property type="match status" value="1"/>
</dbReference>
<comment type="similarity">
    <text evidence="1 12 13">Belongs to the peptidase S24 family.</text>
</comment>
<dbReference type="Gene3D" id="1.10.10.10">
    <property type="entry name" value="Winged helix-like DNA-binding domain superfamily/Winged helix DNA-binding domain"/>
    <property type="match status" value="1"/>
</dbReference>
<dbReference type="GO" id="GO:0006281">
    <property type="term" value="P:DNA repair"/>
    <property type="evidence" value="ECO:0007669"/>
    <property type="project" value="UniProtKB-UniRule"/>
</dbReference>
<evidence type="ECO:0000256" key="1">
    <source>
        <dbReference type="ARBA" id="ARBA00007484"/>
    </source>
</evidence>
<dbReference type="PANTHER" id="PTHR33516">
    <property type="entry name" value="LEXA REPRESSOR"/>
    <property type="match status" value="1"/>
</dbReference>
<evidence type="ECO:0000256" key="7">
    <source>
        <dbReference type="ARBA" id="ARBA00023015"/>
    </source>
</evidence>
<keyword evidence="3 12" id="KW-0235">DNA replication</keyword>
<evidence type="ECO:0000256" key="8">
    <source>
        <dbReference type="ARBA" id="ARBA00023125"/>
    </source>
</evidence>
<evidence type="ECO:0000256" key="3">
    <source>
        <dbReference type="ARBA" id="ARBA00022705"/>
    </source>
</evidence>
<feature type="active site" description="For autocatalytic cleavage activity" evidence="12">
    <location>
        <position position="127"/>
    </location>
</feature>
<dbReference type="FunFam" id="2.10.109.10:FF:000001">
    <property type="entry name" value="LexA repressor"/>
    <property type="match status" value="1"/>
</dbReference>
<dbReference type="Pfam" id="PF00717">
    <property type="entry name" value="Peptidase_S24"/>
    <property type="match status" value="1"/>
</dbReference>
<dbReference type="InterPro" id="IPR006200">
    <property type="entry name" value="LexA"/>
</dbReference>
<dbReference type="InterPro" id="IPR006199">
    <property type="entry name" value="LexA_DNA-bd_dom"/>
</dbReference>
<keyword evidence="5 12" id="KW-0378">Hydrolase</keyword>
<evidence type="ECO:0000256" key="9">
    <source>
        <dbReference type="ARBA" id="ARBA00023163"/>
    </source>
</evidence>
<dbReference type="GO" id="GO:0003677">
    <property type="term" value="F:DNA binding"/>
    <property type="evidence" value="ECO:0007669"/>
    <property type="project" value="UniProtKB-UniRule"/>
</dbReference>
<dbReference type="InterPro" id="IPR036286">
    <property type="entry name" value="LexA/Signal_pep-like_sf"/>
</dbReference>
<evidence type="ECO:0000313" key="17">
    <source>
        <dbReference type="Proteomes" id="UP000177821"/>
    </source>
</evidence>
<comment type="subunit">
    <text evidence="12">Homodimer.</text>
</comment>
<accession>A0A1G1WPK4</accession>
<dbReference type="InterPro" id="IPR036388">
    <property type="entry name" value="WH-like_DNA-bd_sf"/>
</dbReference>
<evidence type="ECO:0000256" key="2">
    <source>
        <dbReference type="ARBA" id="ARBA00022491"/>
    </source>
</evidence>
<evidence type="ECO:0000256" key="12">
    <source>
        <dbReference type="HAMAP-Rule" id="MF_00015"/>
    </source>
</evidence>
<dbReference type="PANTHER" id="PTHR33516:SF2">
    <property type="entry name" value="LEXA REPRESSOR-RELATED"/>
    <property type="match status" value="1"/>
</dbReference>
<evidence type="ECO:0000256" key="5">
    <source>
        <dbReference type="ARBA" id="ARBA00022801"/>
    </source>
</evidence>
<dbReference type="NCBIfam" id="TIGR00498">
    <property type="entry name" value="lexA"/>
    <property type="match status" value="1"/>
</dbReference>
<dbReference type="EC" id="3.4.21.88" evidence="12"/>
<keyword evidence="10 12" id="KW-0234">DNA repair</keyword>
<evidence type="ECO:0000256" key="4">
    <source>
        <dbReference type="ARBA" id="ARBA00022763"/>
    </source>
</evidence>
<dbReference type="CDD" id="cd06529">
    <property type="entry name" value="S24_LexA-like"/>
    <property type="match status" value="1"/>
</dbReference>
<evidence type="ECO:0000256" key="6">
    <source>
        <dbReference type="ARBA" id="ARBA00022813"/>
    </source>
</evidence>
<organism evidence="16 17">
    <name type="scientific">Candidatus Woykebacteria bacterium RIFCSPHIGHO2_02_FULL_43_16b</name>
    <dbReference type="NCBI Taxonomy" id="1802601"/>
    <lineage>
        <taxon>Bacteria</taxon>
        <taxon>Candidatus Woykeibacteriota</taxon>
    </lineage>
</organism>
<dbReference type="SUPFAM" id="SSF51306">
    <property type="entry name" value="LexA/Signal peptidase"/>
    <property type="match status" value="1"/>
</dbReference>
<keyword evidence="2 12" id="KW-0678">Repressor</keyword>
<feature type="site" description="Cleavage; by autolysis" evidence="12">
    <location>
        <begin position="92"/>
        <end position="93"/>
    </location>
</feature>
<evidence type="ECO:0000256" key="13">
    <source>
        <dbReference type="RuleBase" id="RU003991"/>
    </source>
</evidence>
<evidence type="ECO:0000256" key="10">
    <source>
        <dbReference type="ARBA" id="ARBA00023204"/>
    </source>
</evidence>
<sequence length="205" mass="22757">MAPVIYRRQRDILDFISQYMQKHGYAPTLPEICDGVGVNSPATVHEHIKNLAKKGVLKKVEGVRRGIEIIDQKMAGWIGGGIEVPLVGYIAAGTPIEAIENSTETLEIPKDMVGRGRTYVLRVKGQSMIEASIQDGDYVVVEQKQTAMDGDIVVALLNDNFATLKRFFREKDCIRLEPANSSMNAIRSKSVRIQGRVIGVIRKYS</sequence>
<dbReference type="InterPro" id="IPR015927">
    <property type="entry name" value="Peptidase_S24_S26A/B/C"/>
</dbReference>
<dbReference type="SUPFAM" id="SSF46785">
    <property type="entry name" value="Winged helix' DNA-binding domain"/>
    <property type="match status" value="1"/>
</dbReference>
<feature type="domain" description="Peptidase S24/S26A/S26B/S26C" evidence="14">
    <location>
        <begin position="85"/>
        <end position="198"/>
    </location>
</feature>
<dbReference type="InterPro" id="IPR039418">
    <property type="entry name" value="LexA-like"/>
</dbReference>
<keyword evidence="6 12" id="KW-0068">Autocatalytic cleavage</keyword>
<comment type="caution">
    <text evidence="16">The sequence shown here is derived from an EMBL/GenBank/DDBJ whole genome shotgun (WGS) entry which is preliminary data.</text>
</comment>
<dbReference type="InterPro" id="IPR036390">
    <property type="entry name" value="WH_DNA-bd_sf"/>
</dbReference>
<dbReference type="InterPro" id="IPR006197">
    <property type="entry name" value="Peptidase_S24_LexA"/>
</dbReference>
<evidence type="ECO:0000313" key="16">
    <source>
        <dbReference type="EMBL" id="OGY29127.1"/>
    </source>
</evidence>
<comment type="function">
    <text evidence="12">Represses a number of genes involved in the response to DNA damage (SOS response), including recA and lexA. In the presence of single-stranded DNA, RecA interacts with LexA causing an autocatalytic cleavage which disrupts the DNA-binding part of LexA, leading to derepression of the SOS regulon and eventually DNA repair.</text>
</comment>
<feature type="active site" description="For autocatalytic cleavage activity" evidence="12">
    <location>
        <position position="165"/>
    </location>
</feature>
<dbReference type="Pfam" id="PF01726">
    <property type="entry name" value="LexA_DNA_bind"/>
    <property type="match status" value="1"/>
</dbReference>
<feature type="DNA-binding region" description="H-T-H motif" evidence="12">
    <location>
        <begin position="29"/>
        <end position="49"/>
    </location>
</feature>
<dbReference type="EMBL" id="MHCX01000034">
    <property type="protein sequence ID" value="OGY29127.1"/>
    <property type="molecule type" value="Genomic_DNA"/>
</dbReference>
<dbReference type="GO" id="GO:0009432">
    <property type="term" value="P:SOS response"/>
    <property type="evidence" value="ECO:0007669"/>
    <property type="project" value="UniProtKB-UniRule"/>
</dbReference>
<feature type="domain" description="LexA repressor DNA-binding" evidence="15">
    <location>
        <begin position="7"/>
        <end position="66"/>
    </location>
</feature>
<keyword evidence="11 12" id="KW-0742">SOS response</keyword>
<dbReference type="GO" id="GO:0004252">
    <property type="term" value="F:serine-type endopeptidase activity"/>
    <property type="evidence" value="ECO:0007669"/>
    <property type="project" value="UniProtKB-UniRule"/>
</dbReference>
<dbReference type="Proteomes" id="UP000177821">
    <property type="component" value="Unassembled WGS sequence"/>
</dbReference>
<dbReference type="InterPro" id="IPR050077">
    <property type="entry name" value="LexA_repressor"/>
</dbReference>
<keyword evidence="9 12" id="KW-0804">Transcription</keyword>
<dbReference type="Gene3D" id="2.10.109.10">
    <property type="entry name" value="Umud Fragment, subunit A"/>
    <property type="match status" value="1"/>
</dbReference>
<dbReference type="AlphaFoldDB" id="A0A1G1WPK4"/>
<comment type="catalytic activity">
    <reaction evidence="12">
        <text>Hydrolysis of Ala-|-Gly bond in repressor LexA.</text>
        <dbReference type="EC" id="3.4.21.88"/>
    </reaction>
</comment>
<evidence type="ECO:0000259" key="14">
    <source>
        <dbReference type="Pfam" id="PF00717"/>
    </source>
</evidence>
<dbReference type="GO" id="GO:0045892">
    <property type="term" value="P:negative regulation of DNA-templated transcription"/>
    <property type="evidence" value="ECO:0007669"/>
    <property type="project" value="UniProtKB-UniRule"/>
</dbReference>
<keyword evidence="7 12" id="KW-0805">Transcription regulation</keyword>
<gene>
    <name evidence="12" type="primary">lexA</name>
    <name evidence="16" type="ORF">A3J50_03680</name>
</gene>
<dbReference type="PRINTS" id="PR00726">
    <property type="entry name" value="LEXASERPTASE"/>
</dbReference>
<keyword evidence="8 12" id="KW-0238">DNA-binding</keyword>
<protein>
    <recommendedName>
        <fullName evidence="12">LexA repressor</fullName>
        <ecNumber evidence="12">3.4.21.88</ecNumber>
    </recommendedName>
</protein>
<keyword evidence="4 12" id="KW-0227">DNA damage</keyword>
<evidence type="ECO:0000259" key="15">
    <source>
        <dbReference type="Pfam" id="PF01726"/>
    </source>
</evidence>
<dbReference type="GO" id="GO:0006260">
    <property type="term" value="P:DNA replication"/>
    <property type="evidence" value="ECO:0007669"/>
    <property type="project" value="UniProtKB-UniRule"/>
</dbReference>
<proteinExistence type="inferred from homology"/>
<dbReference type="GO" id="GO:0006508">
    <property type="term" value="P:proteolysis"/>
    <property type="evidence" value="ECO:0007669"/>
    <property type="project" value="InterPro"/>
</dbReference>
<evidence type="ECO:0000256" key="11">
    <source>
        <dbReference type="ARBA" id="ARBA00023236"/>
    </source>
</evidence>